<dbReference type="Gene3D" id="3.30.160.60">
    <property type="entry name" value="Classic Zinc Finger"/>
    <property type="match status" value="1"/>
</dbReference>
<dbReference type="InterPro" id="IPR000315">
    <property type="entry name" value="Znf_B-box"/>
</dbReference>
<dbReference type="SUPFAM" id="SSF57845">
    <property type="entry name" value="B-box zinc-binding domain"/>
    <property type="match status" value="1"/>
</dbReference>
<reference evidence="3" key="1">
    <citation type="submission" date="2018-11" db="EMBL/GenBank/DDBJ databases">
        <authorList>
            <person name="Alioto T."/>
            <person name="Alioto T."/>
        </authorList>
    </citation>
    <scope>NUCLEOTIDE SEQUENCE</scope>
</reference>
<keyword evidence="4" id="KW-1185">Reference proteome</keyword>
<comment type="caution">
    <text evidence="3">The sequence shown here is derived from an EMBL/GenBank/DDBJ whole genome shotgun (WGS) entry which is preliminary data.</text>
</comment>
<dbReference type="GO" id="GO:0061630">
    <property type="term" value="F:ubiquitin protein ligase activity"/>
    <property type="evidence" value="ECO:0007669"/>
    <property type="project" value="TreeGrafter"/>
</dbReference>
<keyword evidence="1" id="KW-0479">Metal-binding</keyword>
<dbReference type="GO" id="GO:0008270">
    <property type="term" value="F:zinc ion binding"/>
    <property type="evidence" value="ECO:0007669"/>
    <property type="project" value="UniProtKB-KW"/>
</dbReference>
<keyword evidence="1" id="KW-0862">Zinc</keyword>
<dbReference type="Proteomes" id="UP000596742">
    <property type="component" value="Unassembled WGS sequence"/>
</dbReference>
<sequence length="345" mass="39576">MATRMAQVPLQNCEICENKVGRRYCIDCEQYFCKTCEDFHLKSKSCRDHVFQDLGQINPEEKKVKCKEHNENMTYYCTTCSMLVCNICLPNRHTKHDFTLASEAAFKFKTDLEPHIEQMKTVVRSIGQQRTTLEGKTNQFINSNERLVKAIKQKGSELKDIVDKIVYGKVANVKTEEQVNLQKKIEEERILKNAQERAEMVLSKVTNAVQNQGDTMLLNSHQSLQQAMQSMSDIAQSDLEFPTLTFEDGSLDETTLTEMIGNVMISKTKIGDIQTACKKKDLDGRYLTNRIVVRGFSEKTTESGLEYYFDNKRKSGVEGVTDVKMNRDEDFCVIYFENAKGITRI</sequence>
<dbReference type="InterPro" id="IPR012677">
    <property type="entry name" value="Nucleotide-bd_a/b_plait_sf"/>
</dbReference>
<dbReference type="GO" id="GO:0005654">
    <property type="term" value="C:nucleoplasm"/>
    <property type="evidence" value="ECO:0007669"/>
    <property type="project" value="TreeGrafter"/>
</dbReference>
<dbReference type="PROSITE" id="PS50119">
    <property type="entry name" value="ZF_BBOX"/>
    <property type="match status" value="2"/>
</dbReference>
<name>A0A8B6F507_MYTGA</name>
<evidence type="ECO:0000313" key="3">
    <source>
        <dbReference type="EMBL" id="VDI44679.1"/>
    </source>
</evidence>
<dbReference type="OrthoDB" id="6161426at2759"/>
<dbReference type="Pfam" id="PF23085">
    <property type="entry name" value="RRM_PARP14_3"/>
    <property type="match status" value="1"/>
</dbReference>
<evidence type="ECO:0000256" key="1">
    <source>
        <dbReference type="PROSITE-ProRule" id="PRU00024"/>
    </source>
</evidence>
<dbReference type="Gene3D" id="3.30.70.330">
    <property type="match status" value="1"/>
</dbReference>
<feature type="domain" description="B box-type" evidence="2">
    <location>
        <begin position="8"/>
        <end position="54"/>
    </location>
</feature>
<dbReference type="InterPro" id="IPR047153">
    <property type="entry name" value="TRIM45/56/19-like"/>
</dbReference>
<dbReference type="CDD" id="cd19757">
    <property type="entry name" value="Bbox1"/>
    <property type="match status" value="1"/>
</dbReference>
<organism evidence="3 4">
    <name type="scientific">Mytilus galloprovincialis</name>
    <name type="common">Mediterranean mussel</name>
    <dbReference type="NCBI Taxonomy" id="29158"/>
    <lineage>
        <taxon>Eukaryota</taxon>
        <taxon>Metazoa</taxon>
        <taxon>Spiralia</taxon>
        <taxon>Lophotrochozoa</taxon>
        <taxon>Mollusca</taxon>
        <taxon>Bivalvia</taxon>
        <taxon>Autobranchia</taxon>
        <taxon>Pteriomorphia</taxon>
        <taxon>Mytilida</taxon>
        <taxon>Mytiloidea</taxon>
        <taxon>Mytilidae</taxon>
        <taxon>Mytilinae</taxon>
        <taxon>Mytilus</taxon>
    </lineage>
</organism>
<keyword evidence="1" id="KW-0863">Zinc-finger</keyword>
<dbReference type="Pfam" id="PF00643">
    <property type="entry name" value="zf-B_box"/>
    <property type="match status" value="1"/>
</dbReference>
<dbReference type="PANTHER" id="PTHR25462">
    <property type="entry name" value="BONUS, ISOFORM C-RELATED"/>
    <property type="match status" value="1"/>
</dbReference>
<evidence type="ECO:0000259" key="2">
    <source>
        <dbReference type="PROSITE" id="PS50119"/>
    </source>
</evidence>
<evidence type="ECO:0000313" key="4">
    <source>
        <dbReference type="Proteomes" id="UP000596742"/>
    </source>
</evidence>
<protein>
    <recommendedName>
        <fullName evidence="2">B box-type domain-containing protein</fullName>
    </recommendedName>
</protein>
<dbReference type="AlphaFoldDB" id="A0A8B6F507"/>
<dbReference type="EMBL" id="UYJE01006286">
    <property type="protein sequence ID" value="VDI44679.1"/>
    <property type="molecule type" value="Genomic_DNA"/>
</dbReference>
<dbReference type="SMART" id="SM00336">
    <property type="entry name" value="BBOX"/>
    <property type="match status" value="2"/>
</dbReference>
<feature type="domain" description="B box-type" evidence="2">
    <location>
        <begin position="61"/>
        <end position="101"/>
    </location>
</feature>
<proteinExistence type="predicted"/>
<accession>A0A8B6F507</accession>
<dbReference type="PANTHER" id="PTHR25462:SF296">
    <property type="entry name" value="MEIOTIC P26, ISOFORM F"/>
    <property type="match status" value="1"/>
</dbReference>
<gene>
    <name evidence="3" type="ORF">MGAL_10B018457</name>
</gene>